<accession>A0ABU8RFU8</accession>
<dbReference type="SMART" id="SM00354">
    <property type="entry name" value="HTH_LACI"/>
    <property type="match status" value="1"/>
</dbReference>
<feature type="region of interest" description="Disordered" evidence="4">
    <location>
        <begin position="314"/>
        <end position="333"/>
    </location>
</feature>
<keyword evidence="3" id="KW-0804">Transcription</keyword>
<dbReference type="SUPFAM" id="SSF53822">
    <property type="entry name" value="Periplasmic binding protein-like I"/>
    <property type="match status" value="1"/>
</dbReference>
<evidence type="ECO:0000313" key="7">
    <source>
        <dbReference type="Proteomes" id="UP001387100"/>
    </source>
</evidence>
<protein>
    <submittedName>
        <fullName evidence="6">LacI family DNA-binding transcriptional regulator</fullName>
    </submittedName>
</protein>
<dbReference type="InterPro" id="IPR000843">
    <property type="entry name" value="HTH_LacI"/>
</dbReference>
<evidence type="ECO:0000256" key="2">
    <source>
        <dbReference type="ARBA" id="ARBA00023125"/>
    </source>
</evidence>
<organism evidence="6 7">
    <name type="scientific">Pseudokineococcus basanitobsidens</name>
    <dbReference type="NCBI Taxonomy" id="1926649"/>
    <lineage>
        <taxon>Bacteria</taxon>
        <taxon>Bacillati</taxon>
        <taxon>Actinomycetota</taxon>
        <taxon>Actinomycetes</taxon>
        <taxon>Kineosporiales</taxon>
        <taxon>Kineosporiaceae</taxon>
        <taxon>Pseudokineococcus</taxon>
    </lineage>
</organism>
<dbReference type="CDD" id="cd01392">
    <property type="entry name" value="HTH_LacI"/>
    <property type="match status" value="1"/>
</dbReference>
<dbReference type="PROSITE" id="PS50932">
    <property type="entry name" value="HTH_LACI_2"/>
    <property type="match status" value="1"/>
</dbReference>
<evidence type="ECO:0000256" key="3">
    <source>
        <dbReference type="ARBA" id="ARBA00023163"/>
    </source>
</evidence>
<evidence type="ECO:0000259" key="5">
    <source>
        <dbReference type="PROSITE" id="PS50932"/>
    </source>
</evidence>
<dbReference type="InterPro" id="IPR046335">
    <property type="entry name" value="LacI/GalR-like_sensor"/>
</dbReference>
<gene>
    <name evidence="6" type="ORF">WDZ17_01385</name>
</gene>
<sequence>MAAGAGVSKGTASLALSGADGPSAATRARVADVAARLGYRANRPATLLARRRTHLLGVVMQVRSGYHAELVDHVQAAAEVAGYEMVLSPVTRTHDEERAVTTLLDGRCEALLLLGPELAVRRLEELAARRPVVAVGRRTSARAVDVVRSADDDGVALVVEHLAALGHRELALVGGGSGAIARDRRRGFERAGARTGTRGRLVAGGTTEEAGAAAVRSLLRTPGRADLPTALLAQTDLVALGVLDALADVGLAVPGDVSVTGYDDSPLARLRRVDLTSVDQGAQAQAVAAVTAAVERLDGGRTTRAEVVLGPRLVVRGSSGPPRSAAAGRPRGD</sequence>
<keyword evidence="1" id="KW-0805">Transcription regulation</keyword>
<name>A0ABU8RFU8_9ACTN</name>
<dbReference type="Pfam" id="PF13377">
    <property type="entry name" value="Peripla_BP_3"/>
    <property type="match status" value="1"/>
</dbReference>
<dbReference type="CDD" id="cd06267">
    <property type="entry name" value="PBP1_LacI_sugar_binding-like"/>
    <property type="match status" value="1"/>
</dbReference>
<proteinExistence type="predicted"/>
<dbReference type="PANTHER" id="PTHR30146:SF109">
    <property type="entry name" value="HTH-TYPE TRANSCRIPTIONAL REGULATOR GALS"/>
    <property type="match status" value="1"/>
</dbReference>
<reference evidence="6 7" key="1">
    <citation type="journal article" date="2017" name="Int. J. Syst. Evol. Microbiol.">
        <title>Pseudokineococcus basanitobsidens sp. nov., isolated from volcanic rock.</title>
        <authorList>
            <person name="Lee D.W."/>
            <person name="Park M.Y."/>
            <person name="Kim J.J."/>
            <person name="Kim B.S."/>
        </authorList>
    </citation>
    <scope>NUCLEOTIDE SEQUENCE [LARGE SCALE GENOMIC DNA]</scope>
    <source>
        <strain evidence="6 7">DSM 103726</strain>
    </source>
</reference>
<feature type="domain" description="HTH lacI-type" evidence="5">
    <location>
        <begin position="1"/>
        <end position="50"/>
    </location>
</feature>
<dbReference type="SUPFAM" id="SSF47413">
    <property type="entry name" value="lambda repressor-like DNA-binding domains"/>
    <property type="match status" value="1"/>
</dbReference>
<comment type="caution">
    <text evidence="6">The sequence shown here is derived from an EMBL/GenBank/DDBJ whole genome shotgun (WGS) entry which is preliminary data.</text>
</comment>
<dbReference type="Gene3D" id="3.40.50.2300">
    <property type="match status" value="2"/>
</dbReference>
<dbReference type="Pfam" id="PF00356">
    <property type="entry name" value="LacI"/>
    <property type="match status" value="1"/>
</dbReference>
<keyword evidence="7" id="KW-1185">Reference proteome</keyword>
<feature type="region of interest" description="Disordered" evidence="4">
    <location>
        <begin position="1"/>
        <end position="21"/>
    </location>
</feature>
<dbReference type="PANTHER" id="PTHR30146">
    <property type="entry name" value="LACI-RELATED TRANSCRIPTIONAL REPRESSOR"/>
    <property type="match status" value="1"/>
</dbReference>
<dbReference type="Gene3D" id="1.10.260.40">
    <property type="entry name" value="lambda repressor-like DNA-binding domains"/>
    <property type="match status" value="1"/>
</dbReference>
<dbReference type="InterPro" id="IPR028082">
    <property type="entry name" value="Peripla_BP_I"/>
</dbReference>
<dbReference type="InterPro" id="IPR010982">
    <property type="entry name" value="Lambda_DNA-bd_dom_sf"/>
</dbReference>
<evidence type="ECO:0000256" key="4">
    <source>
        <dbReference type="SAM" id="MobiDB-lite"/>
    </source>
</evidence>
<dbReference type="Proteomes" id="UP001387100">
    <property type="component" value="Unassembled WGS sequence"/>
</dbReference>
<dbReference type="GO" id="GO:0003677">
    <property type="term" value="F:DNA binding"/>
    <property type="evidence" value="ECO:0007669"/>
    <property type="project" value="UniProtKB-KW"/>
</dbReference>
<dbReference type="RefSeq" id="WP_339573338.1">
    <property type="nucleotide sequence ID" value="NZ_JBBIAA010000001.1"/>
</dbReference>
<keyword evidence="2 6" id="KW-0238">DNA-binding</keyword>
<dbReference type="EMBL" id="JBBIAA010000001">
    <property type="protein sequence ID" value="MEJ5943948.1"/>
    <property type="molecule type" value="Genomic_DNA"/>
</dbReference>
<evidence type="ECO:0000256" key="1">
    <source>
        <dbReference type="ARBA" id="ARBA00023015"/>
    </source>
</evidence>
<evidence type="ECO:0000313" key="6">
    <source>
        <dbReference type="EMBL" id="MEJ5943948.1"/>
    </source>
</evidence>